<evidence type="ECO:0000256" key="1">
    <source>
        <dbReference type="SAM" id="MobiDB-lite"/>
    </source>
</evidence>
<organism evidence="2 3">
    <name type="scientific">Shewanella mangrovi</name>
    <dbReference type="NCBI Taxonomy" id="1515746"/>
    <lineage>
        <taxon>Bacteria</taxon>
        <taxon>Pseudomonadati</taxon>
        <taxon>Pseudomonadota</taxon>
        <taxon>Gammaproteobacteria</taxon>
        <taxon>Alteromonadales</taxon>
        <taxon>Shewanellaceae</taxon>
        <taxon>Shewanella</taxon>
    </lineage>
</organism>
<evidence type="ECO:0000313" key="3">
    <source>
        <dbReference type="Proteomes" id="UP000029264"/>
    </source>
</evidence>
<proteinExistence type="predicted"/>
<keyword evidence="3" id="KW-1185">Reference proteome</keyword>
<name>A0A094K2P5_9GAMM</name>
<dbReference type="EMBL" id="JPEO01000001">
    <property type="protein sequence ID" value="KFZ38936.1"/>
    <property type="molecule type" value="Genomic_DNA"/>
</dbReference>
<gene>
    <name evidence="2" type="ORF">HR45_00590</name>
</gene>
<sequence>MRIILLLIVLVIIAWLSLDQIKTISPITDQQNPSGSEASVPQNAQDLKQLKSNLDSLVQKSAENTQQKIDEATNQDKNN</sequence>
<reference evidence="2 3" key="1">
    <citation type="submission" date="2014-06" db="EMBL/GenBank/DDBJ databases">
        <title>Shewanella sp. YQH10.</title>
        <authorList>
            <person name="Liu Y."/>
            <person name="Zeng R."/>
        </authorList>
    </citation>
    <scope>NUCLEOTIDE SEQUENCE [LARGE SCALE GENOMIC DNA]</scope>
    <source>
        <strain evidence="2 3">YQH10</strain>
    </source>
</reference>
<protein>
    <submittedName>
        <fullName evidence="2">Uncharacterized protein</fullName>
    </submittedName>
</protein>
<dbReference type="RefSeq" id="WP_037438671.1">
    <property type="nucleotide sequence ID" value="NZ_JPEO01000001.1"/>
</dbReference>
<dbReference type="Proteomes" id="UP000029264">
    <property type="component" value="Unassembled WGS sequence"/>
</dbReference>
<comment type="caution">
    <text evidence="2">The sequence shown here is derived from an EMBL/GenBank/DDBJ whole genome shotgun (WGS) entry which is preliminary data.</text>
</comment>
<feature type="region of interest" description="Disordered" evidence="1">
    <location>
        <begin position="26"/>
        <end position="45"/>
    </location>
</feature>
<dbReference type="AlphaFoldDB" id="A0A094K2P5"/>
<accession>A0A094K2P5</accession>
<evidence type="ECO:0000313" key="2">
    <source>
        <dbReference type="EMBL" id="KFZ38936.1"/>
    </source>
</evidence>